<dbReference type="SUPFAM" id="SSF57850">
    <property type="entry name" value="RING/U-box"/>
    <property type="match status" value="1"/>
</dbReference>
<evidence type="ECO:0000256" key="22">
    <source>
        <dbReference type="RuleBase" id="RU361116"/>
    </source>
</evidence>
<dbReference type="CDD" id="cd07535">
    <property type="entry name" value="HAD_VSP"/>
    <property type="match status" value="1"/>
</dbReference>
<protein>
    <recommendedName>
        <fullName evidence="22">Cellulose synthase</fullName>
        <ecNumber evidence="22">2.4.1.12</ecNumber>
    </recommendedName>
</protein>
<feature type="binding site" evidence="20">
    <location>
        <position position="799"/>
    </location>
    <ligand>
        <name>UDP-alpha-D-glucose</name>
        <dbReference type="ChEBI" id="CHEBI:58885"/>
    </ligand>
</feature>
<accession>A0A8S2B5S0</accession>
<dbReference type="Pfam" id="PF14569">
    <property type="entry name" value="zf-UDP"/>
    <property type="match status" value="1"/>
</dbReference>
<keyword evidence="14 22" id="KW-1133">Transmembrane helix</keyword>
<keyword evidence="9 22" id="KW-0479">Metal-binding</keyword>
<dbReference type="GO" id="GO:0071555">
    <property type="term" value="P:cell wall organization"/>
    <property type="evidence" value="ECO:0007669"/>
    <property type="project" value="UniProtKB-KW"/>
</dbReference>
<gene>
    <name evidence="26" type="ORF">AARE701A_LOCUS20631</name>
</gene>
<feature type="binding site" evidence="20">
    <location>
        <position position="629"/>
    </location>
    <ligand>
        <name>UDP-alpha-D-glucose</name>
        <dbReference type="ChEBI" id="CHEBI:58885"/>
    </ligand>
</feature>
<evidence type="ECO:0000256" key="17">
    <source>
        <dbReference type="ARBA" id="ARBA00023316"/>
    </source>
</evidence>
<feature type="compositionally biased region" description="Acidic residues" evidence="23">
    <location>
        <begin position="406"/>
        <end position="418"/>
    </location>
</feature>
<keyword evidence="6 22" id="KW-0328">Glycosyltransferase</keyword>
<dbReference type="Gene3D" id="3.90.550.10">
    <property type="entry name" value="Spore Coat Polysaccharide Biosynthesis Protein SpsA, Chain A"/>
    <property type="match status" value="1"/>
</dbReference>
<feature type="compositionally biased region" description="Polar residues" evidence="23">
    <location>
        <begin position="441"/>
        <end position="457"/>
    </location>
</feature>
<dbReference type="PANTHER" id="PTHR13301">
    <property type="entry name" value="X-BOX TRANSCRIPTION FACTOR-RELATED"/>
    <property type="match status" value="1"/>
</dbReference>
<dbReference type="Gene3D" id="3.30.40.10">
    <property type="entry name" value="Zinc/RING finger domain, C3HC4 (zinc finger)"/>
    <property type="match status" value="1"/>
</dbReference>
<dbReference type="SUPFAM" id="SSF56784">
    <property type="entry name" value="HAD-like"/>
    <property type="match status" value="1"/>
</dbReference>
<evidence type="ECO:0000256" key="11">
    <source>
        <dbReference type="ARBA" id="ARBA00022771"/>
    </source>
</evidence>
<evidence type="ECO:0000256" key="6">
    <source>
        <dbReference type="ARBA" id="ARBA00022676"/>
    </source>
</evidence>
<dbReference type="Gene3D" id="3.40.50.1000">
    <property type="entry name" value="HAD superfamily/HAD-like"/>
    <property type="match status" value="1"/>
</dbReference>
<evidence type="ECO:0000256" key="1">
    <source>
        <dbReference type="ARBA" id="ARBA00001936"/>
    </source>
</evidence>
<feature type="binding site" evidence="21">
    <location>
        <position position="824"/>
    </location>
    <ligand>
        <name>Mn(2+)</name>
        <dbReference type="ChEBI" id="CHEBI:29035"/>
    </ligand>
</feature>
<feature type="region of interest" description="Disordered" evidence="23">
    <location>
        <begin position="399"/>
        <end position="420"/>
    </location>
</feature>
<feature type="transmembrane region" description="Helical" evidence="22">
    <location>
        <begin position="1133"/>
        <end position="1151"/>
    </location>
</feature>
<name>A0A8S2B5S0_ARAAE</name>
<keyword evidence="8 22" id="KW-0812">Transmembrane</keyword>
<evidence type="ECO:0000256" key="8">
    <source>
        <dbReference type="ARBA" id="ARBA00022692"/>
    </source>
</evidence>
<evidence type="ECO:0000256" key="14">
    <source>
        <dbReference type="ARBA" id="ARBA00022989"/>
    </source>
</evidence>
<dbReference type="GO" id="GO:0030244">
    <property type="term" value="P:cellulose biosynthetic process"/>
    <property type="evidence" value="ECO:0007669"/>
    <property type="project" value="UniProtKB-KW"/>
</dbReference>
<dbReference type="GO" id="GO:0016760">
    <property type="term" value="F:cellulose synthase (UDP-forming) activity"/>
    <property type="evidence" value="ECO:0007669"/>
    <property type="project" value="UniProtKB-EC"/>
</dbReference>
<evidence type="ECO:0000256" key="5">
    <source>
        <dbReference type="ARBA" id="ARBA00022475"/>
    </source>
</evidence>
<evidence type="ECO:0000256" key="10">
    <source>
        <dbReference type="ARBA" id="ARBA00022729"/>
    </source>
</evidence>
<feature type="transmembrane region" description="Helical" evidence="22">
    <location>
        <begin position="564"/>
        <end position="583"/>
    </location>
</feature>
<keyword evidence="5 22" id="KW-1003">Cell membrane</keyword>
<feature type="active site" evidence="19">
    <location>
        <position position="658"/>
    </location>
</feature>
<keyword evidence="27" id="KW-1185">Reference proteome</keyword>
<evidence type="ECO:0000256" key="3">
    <source>
        <dbReference type="ARBA" id="ARBA00004768"/>
    </source>
</evidence>
<feature type="binding site" evidence="20">
    <location>
        <position position="628"/>
    </location>
    <ligand>
        <name>UDP-alpha-D-glucose</name>
        <dbReference type="ChEBI" id="CHEBI:58885"/>
    </ligand>
</feature>
<dbReference type="InterPro" id="IPR005519">
    <property type="entry name" value="Acid_phosphat_B-like"/>
</dbReference>
<feature type="transmembrane region" description="Helical" evidence="22">
    <location>
        <begin position="1100"/>
        <end position="1121"/>
    </location>
</feature>
<organism evidence="26 27">
    <name type="scientific">Arabidopsis arenosa</name>
    <name type="common">Sand rock-cress</name>
    <name type="synonym">Cardaminopsis arenosa</name>
    <dbReference type="NCBI Taxonomy" id="38785"/>
    <lineage>
        <taxon>Eukaryota</taxon>
        <taxon>Viridiplantae</taxon>
        <taxon>Streptophyta</taxon>
        <taxon>Embryophyta</taxon>
        <taxon>Tracheophyta</taxon>
        <taxon>Spermatophyta</taxon>
        <taxon>Magnoliopsida</taxon>
        <taxon>eudicotyledons</taxon>
        <taxon>Gunneridae</taxon>
        <taxon>Pentapetalae</taxon>
        <taxon>rosids</taxon>
        <taxon>malvids</taxon>
        <taxon>Brassicales</taxon>
        <taxon>Brassicaceae</taxon>
        <taxon>Camelineae</taxon>
        <taxon>Arabidopsis</taxon>
    </lineage>
</organism>
<evidence type="ECO:0000313" key="26">
    <source>
        <dbReference type="EMBL" id="CAE6221697.1"/>
    </source>
</evidence>
<evidence type="ECO:0000256" key="7">
    <source>
        <dbReference type="ARBA" id="ARBA00022679"/>
    </source>
</evidence>
<dbReference type="NCBIfam" id="TIGR01675">
    <property type="entry name" value="plant-AP"/>
    <property type="match status" value="1"/>
</dbReference>
<dbReference type="Pfam" id="PF03767">
    <property type="entry name" value="Acid_phosphat_B"/>
    <property type="match status" value="1"/>
</dbReference>
<dbReference type="CDD" id="cd16617">
    <property type="entry name" value="mRING-HC-C4C4_CesA"/>
    <property type="match status" value="1"/>
</dbReference>
<comment type="cofactor">
    <cofactor evidence="1">
        <name>Mn(2+)</name>
        <dbReference type="ChEBI" id="CHEBI:29035"/>
    </cofactor>
</comment>
<keyword evidence="11 22" id="KW-0863">Zinc-finger</keyword>
<evidence type="ECO:0000256" key="20">
    <source>
        <dbReference type="PIRSR" id="PIRSR605150-2"/>
    </source>
</evidence>
<dbReference type="FunFam" id="3.90.550.10:FF:000009">
    <property type="entry name" value="Cellulose synthase"/>
    <property type="match status" value="1"/>
</dbReference>
<feature type="transmembrane region" description="Helical" evidence="22">
    <location>
        <begin position="535"/>
        <end position="552"/>
    </location>
</feature>
<dbReference type="EMBL" id="LR999458">
    <property type="protein sequence ID" value="CAE6221697.1"/>
    <property type="molecule type" value="Genomic_DNA"/>
</dbReference>
<comment type="caution">
    <text evidence="22">Lacks conserved residue(s) required for the propagation of feature annotation.</text>
</comment>
<feature type="binding site" evidence="20">
    <location>
        <position position="622"/>
    </location>
    <ligand>
        <name>UDP-alpha-D-glucose</name>
        <dbReference type="ChEBI" id="CHEBI:58885"/>
    </ligand>
</feature>
<keyword evidence="15 22" id="KW-0472">Membrane</keyword>
<keyword evidence="16" id="KW-0464">Manganese</keyword>
<evidence type="ECO:0000256" key="24">
    <source>
        <dbReference type="SAM" id="SignalP"/>
    </source>
</evidence>
<comment type="cofactor">
    <cofactor evidence="22">
        <name>Zn(2+)</name>
        <dbReference type="ChEBI" id="CHEBI:29105"/>
    </cofactor>
    <text evidence="22">Binds 2 Zn(2+) ions per subunit.</text>
</comment>
<dbReference type="GO" id="GO:0005886">
    <property type="term" value="C:plasma membrane"/>
    <property type="evidence" value="ECO:0007669"/>
    <property type="project" value="UniProtKB-SubCell"/>
</dbReference>
<dbReference type="InterPro" id="IPR005150">
    <property type="entry name" value="Cellulose_synth"/>
</dbReference>
<evidence type="ECO:0000256" key="13">
    <source>
        <dbReference type="ARBA" id="ARBA00022916"/>
    </source>
</evidence>
<evidence type="ECO:0000256" key="15">
    <source>
        <dbReference type="ARBA" id="ARBA00023136"/>
    </source>
</evidence>
<evidence type="ECO:0000256" key="16">
    <source>
        <dbReference type="ARBA" id="ARBA00023211"/>
    </source>
</evidence>
<evidence type="ECO:0000256" key="9">
    <source>
        <dbReference type="ARBA" id="ARBA00022723"/>
    </source>
</evidence>
<keyword evidence="17 22" id="KW-0961">Cell wall biogenesis/degradation</keyword>
<dbReference type="EC" id="2.4.1.12" evidence="22"/>
<comment type="pathway">
    <text evidence="3 22">Glycan metabolism; plant cellulose biosynthesis.</text>
</comment>
<feature type="chain" id="PRO_5035766431" description="Cellulose synthase" evidence="24">
    <location>
        <begin position="22"/>
        <end position="1182"/>
    </location>
</feature>
<evidence type="ECO:0000313" key="27">
    <source>
        <dbReference type="Proteomes" id="UP000682877"/>
    </source>
</evidence>
<keyword evidence="12 22" id="KW-0862">Zinc</keyword>
<dbReference type="InterPro" id="IPR023214">
    <property type="entry name" value="HAD_sf"/>
</dbReference>
<dbReference type="GO" id="GO:0008270">
    <property type="term" value="F:zinc ion binding"/>
    <property type="evidence" value="ECO:0007669"/>
    <property type="project" value="UniProtKB-KW"/>
</dbReference>
<proteinExistence type="inferred from homology"/>
<evidence type="ECO:0000256" key="12">
    <source>
        <dbReference type="ARBA" id="ARBA00022833"/>
    </source>
</evidence>
<evidence type="ECO:0000256" key="19">
    <source>
        <dbReference type="PIRSR" id="PIRSR605150-1"/>
    </source>
</evidence>
<dbReference type="FunFam" id="3.40.50.1000:FF:000189">
    <property type="entry name" value="Vegetative storage protein 1"/>
    <property type="match status" value="1"/>
</dbReference>
<feature type="active site" evidence="19">
    <location>
        <position position="1075"/>
    </location>
</feature>
<reference evidence="26" key="1">
    <citation type="submission" date="2021-01" db="EMBL/GenBank/DDBJ databases">
        <authorList>
            <person name="Bezrukov I."/>
        </authorList>
    </citation>
    <scope>NUCLEOTIDE SEQUENCE</scope>
</reference>
<dbReference type="AlphaFoldDB" id="A0A8S2B5S0"/>
<evidence type="ECO:0000259" key="25">
    <source>
        <dbReference type="Pfam" id="PF14569"/>
    </source>
</evidence>
<dbReference type="InterPro" id="IPR029044">
    <property type="entry name" value="Nucleotide-diphossugar_trans"/>
</dbReference>
<dbReference type="InterPro" id="IPR013083">
    <property type="entry name" value="Znf_RING/FYVE/PHD"/>
</dbReference>
<feature type="binding site" evidence="21">
    <location>
        <position position="800"/>
    </location>
    <ligand>
        <name>Mn(2+)</name>
        <dbReference type="ChEBI" id="CHEBI:29035"/>
    </ligand>
</feature>
<dbReference type="GO" id="GO:0003993">
    <property type="term" value="F:acid phosphatase activity"/>
    <property type="evidence" value="ECO:0007669"/>
    <property type="project" value="InterPro"/>
</dbReference>
<comment type="subcellular location">
    <subcellularLocation>
        <location evidence="2 22">Cell membrane</location>
        <topology evidence="2 22">Multi-pass membrane protein</topology>
    </subcellularLocation>
</comment>
<feature type="domain" description="Cellulose synthase RING-type zinc finger" evidence="25">
    <location>
        <begin position="339"/>
        <end position="410"/>
    </location>
</feature>
<dbReference type="InterPro" id="IPR027934">
    <property type="entry name" value="CES_Znf_RING"/>
</dbReference>
<feature type="binding site" evidence="20">
    <location>
        <position position="658"/>
    </location>
    <ligand>
        <name>UDP-alpha-D-glucose</name>
        <dbReference type="ChEBI" id="CHEBI:58885"/>
    </ligand>
</feature>
<dbReference type="Proteomes" id="UP000682877">
    <property type="component" value="Chromosome 8"/>
</dbReference>
<feature type="signal peptide" evidence="24">
    <location>
        <begin position="1"/>
        <end position="21"/>
    </location>
</feature>
<keyword evidence="13 22" id="KW-0135">Cellulose biosynthesis</keyword>
<dbReference type="FunFam" id="3.30.40.10:FF:000958">
    <property type="entry name" value="Cellulose synthase"/>
    <property type="match status" value="1"/>
</dbReference>
<feature type="region of interest" description="Disordered" evidence="23">
    <location>
        <begin position="434"/>
        <end position="457"/>
    </location>
</feature>
<keyword evidence="10 24" id="KW-0732">Signal</keyword>
<comment type="similarity">
    <text evidence="4 22">Belongs to the glycosyltransferase 2 family. Plant cellulose synthase subfamily.</text>
</comment>
<evidence type="ECO:0000256" key="23">
    <source>
        <dbReference type="SAM" id="MobiDB-lite"/>
    </source>
</evidence>
<comment type="catalytic activity">
    <reaction evidence="18 22">
        <text>[(1-&gt;4)-beta-D-glucosyl](n) + UDP-alpha-D-glucose = [(1-&gt;4)-beta-D-glucosyl](n+1) + UDP + H(+)</text>
        <dbReference type="Rhea" id="RHEA:19929"/>
        <dbReference type="Rhea" id="RHEA-COMP:10033"/>
        <dbReference type="Rhea" id="RHEA-COMP:10034"/>
        <dbReference type="ChEBI" id="CHEBI:15378"/>
        <dbReference type="ChEBI" id="CHEBI:18246"/>
        <dbReference type="ChEBI" id="CHEBI:58223"/>
        <dbReference type="ChEBI" id="CHEBI:58885"/>
        <dbReference type="EC" id="2.4.1.12"/>
    </reaction>
</comment>
<keyword evidence="7 22" id="KW-0808">Transferase</keyword>
<evidence type="ECO:0000256" key="4">
    <source>
        <dbReference type="ARBA" id="ARBA00007548"/>
    </source>
</evidence>
<sequence length="1182" mass="135024">MARSLLLSLTLAVLFTGMVSARDWNILNQLKGTTTKTSQTGVTSLKGPNLNGYCESWRVNVELNNIRDFLVVPQECVWFVQKYMTSSQYEDDVERAVDEAILYLGKTCCEKKICDGMDAWIFDIDDTLLSTIPYHKSNGCFGGEQLNTTKFEEWQKLGKAPAVPNMVKLYHEIRERGFKIFLISSRKEYLRSATVENLIEAGYHGWSNLLLRGEDDEKKSVSQYKADLRSWLTSLGYRVWGVMGAQWNSFSGCPVPKRTFKLPNSIYYTQFHLTVWYNLSFLHNKFKHLLLILLLISSIIKTHSHIHSSLLPSALLSSSACLTMEPNTMATFDDEHRHSSSAKICRVCGDEVKGDDNGQTFVACHVCAYPVCKPCYEYERSNGNKCCPQCNTIYKRHKGSPKIAGDEENNGPDDSDDELNIKNRHDASSIHQNFAYGSENGDYNSKQQWRPNGRAFSSTGSVLGKDFEAERDGYTDAEWKERVDKWKARQEKRGLVTKGEQTNEDKEDDEEEEYLDAEARQPLWRKVPISSSKISPYRIVIVLRLVILVFFFRFRILTPAKDAYPLWLISVICEIWFALSWILDQFPKWFPINRETYLDRLSMRFERDGEKNKLAPVDVFVSTVDPLKEPPIITANTILSILAVDYPVNKVSCYVSDDGASMLLFDTLSETSEFARRWVPFCKKYNVEPRAPEFYFSEKIDYLKDKVQTTFVKDRRAMKREYEEFKVRINALVAKAQKKPEEGWVMQDGTPWPGNNTRDHPGMIQVYLGKEGAFDIDGNELPRLVYVSREKRPGYAHHKKAGAMNAMVRVSAVLTNAPFMLNLDCDHYINNSKAIRESMCFLMDPQLGKKLCYVQFPQRFDGIDHNDRYANRNIVFFDINMRGLDGIQGPVYVGTGCVFNRPALYGYEPPVSEKRKKMTCDCWPSWICCCCGGGNRNHKSKSSDSSKKKSGIKSLLSKLKKKNKKKSDTTTTMSSYSRKRSSTEAIFDLEDIEEGLEGYDELEKSSLMSQKNFEKRFGMSPVFIASTLMENGGLPEATNTSSLIKEAIHVISCGYEEKTEWGKEIGWIYGSVTEDILTGFRMHCRGKLKILERLAYINTIVYPFTSIPLLAYCTIPAVCLLTGKFIIPTINNFASIWFLALFLSIIATAILELRWSGVSINDLWRNEQFWTGPLLKQCGVDC</sequence>
<dbReference type="InterPro" id="IPR036412">
    <property type="entry name" value="HAD-like_sf"/>
</dbReference>
<dbReference type="InterPro" id="IPR010028">
    <property type="entry name" value="Acid_phosphatase_pln"/>
</dbReference>
<evidence type="ECO:0000256" key="21">
    <source>
        <dbReference type="PIRSR" id="PIRSR605150-3"/>
    </source>
</evidence>
<dbReference type="Pfam" id="PF03552">
    <property type="entry name" value="Cellulose_synt"/>
    <property type="match status" value="1"/>
</dbReference>
<evidence type="ECO:0000256" key="2">
    <source>
        <dbReference type="ARBA" id="ARBA00004651"/>
    </source>
</evidence>
<evidence type="ECO:0000256" key="18">
    <source>
        <dbReference type="ARBA" id="ARBA00048682"/>
    </source>
</evidence>